<evidence type="ECO:0000259" key="1">
    <source>
        <dbReference type="Pfam" id="PF05678"/>
    </source>
</evidence>
<dbReference type="AlphaFoldDB" id="A0ABD1HFN7"/>
<reference evidence="3 4" key="1">
    <citation type="submission" date="2024-06" db="EMBL/GenBank/DDBJ databases">
        <title>A chromosome level genome sequence of Diviner's sage (Salvia divinorum).</title>
        <authorList>
            <person name="Ford S.A."/>
            <person name="Ro D.-K."/>
            <person name="Ness R.W."/>
            <person name="Phillips M.A."/>
        </authorList>
    </citation>
    <scope>NUCLEOTIDE SEQUENCE [LARGE SCALE GENOMIC DNA]</scope>
    <source>
        <strain evidence="3">SAF-2024a</strain>
        <tissue evidence="3">Leaf</tissue>
    </source>
</reference>
<dbReference type="InterPro" id="IPR039607">
    <property type="entry name" value="VQ_8/17/18/20/21/25"/>
</dbReference>
<dbReference type="Pfam" id="PF05678">
    <property type="entry name" value="VQ"/>
    <property type="match status" value="1"/>
</dbReference>
<accession>A0ABD1HFN7</accession>
<feature type="domain" description="VQ" evidence="1">
    <location>
        <begin position="21"/>
        <end position="45"/>
    </location>
</feature>
<evidence type="ECO:0000313" key="4">
    <source>
        <dbReference type="Proteomes" id="UP001567538"/>
    </source>
</evidence>
<dbReference type="InterPro" id="IPR008889">
    <property type="entry name" value="VQ"/>
</dbReference>
<dbReference type="EMBL" id="JBEAFC010000006">
    <property type="protein sequence ID" value="KAL1555268.1"/>
    <property type="molecule type" value="Genomic_DNA"/>
</dbReference>
<proteinExistence type="predicted"/>
<name>A0ABD1HFN7_SALDI</name>
<dbReference type="EMBL" id="JBEAFC010000013">
    <property type="protein sequence ID" value="KAL1533989.1"/>
    <property type="molecule type" value="Genomic_DNA"/>
</dbReference>
<evidence type="ECO:0000313" key="2">
    <source>
        <dbReference type="EMBL" id="KAL1533989.1"/>
    </source>
</evidence>
<organism evidence="3 4">
    <name type="scientific">Salvia divinorum</name>
    <name type="common">Maria pastora</name>
    <name type="synonym">Diviner's sage</name>
    <dbReference type="NCBI Taxonomy" id="28513"/>
    <lineage>
        <taxon>Eukaryota</taxon>
        <taxon>Viridiplantae</taxon>
        <taxon>Streptophyta</taxon>
        <taxon>Embryophyta</taxon>
        <taxon>Tracheophyta</taxon>
        <taxon>Spermatophyta</taxon>
        <taxon>Magnoliopsida</taxon>
        <taxon>eudicotyledons</taxon>
        <taxon>Gunneridae</taxon>
        <taxon>Pentapetalae</taxon>
        <taxon>asterids</taxon>
        <taxon>lamiids</taxon>
        <taxon>Lamiales</taxon>
        <taxon>Lamiaceae</taxon>
        <taxon>Nepetoideae</taxon>
        <taxon>Mentheae</taxon>
        <taxon>Salviinae</taxon>
        <taxon>Salvia</taxon>
        <taxon>Salvia subgen. Calosphace</taxon>
    </lineage>
</organism>
<dbReference type="PANTHER" id="PTHR33143:SF3">
    <property type="entry name" value="VQ MOTIF-CONTAINING PROTEIN 17-RELATED"/>
    <property type="match status" value="1"/>
</dbReference>
<protein>
    <recommendedName>
        <fullName evidence="1">VQ domain-containing protein</fullName>
    </recommendedName>
</protein>
<comment type="caution">
    <text evidence="3">The sequence shown here is derived from an EMBL/GenBank/DDBJ whole genome shotgun (WGS) entry which is preliminary data.</text>
</comment>
<gene>
    <name evidence="3" type="ORF">AAHA92_15732</name>
    <name evidence="2" type="ORF">AAHA92_31396</name>
</gene>
<dbReference type="PANTHER" id="PTHR33143">
    <property type="entry name" value="F16F4.1 PROTEIN-RELATED"/>
    <property type="match status" value="1"/>
</dbReference>
<dbReference type="Proteomes" id="UP001567538">
    <property type="component" value="Unassembled WGS sequence"/>
</dbReference>
<keyword evidence="4" id="KW-1185">Reference proteome</keyword>
<evidence type="ECO:0000313" key="3">
    <source>
        <dbReference type="EMBL" id="KAL1555268.1"/>
    </source>
</evidence>
<sequence>MHRNSRMISKTTKQKIRIIHIFAPEIIKTDAANFRELVQRLTGKPGITKGLRKKEARILSSSKKMEMSANSGGGFLGGFDEINHFQFLEAQMQDVYGDDQCLQLA</sequence>